<dbReference type="EMBL" id="PFOB01000075">
    <property type="protein sequence ID" value="PIZ61800.1"/>
    <property type="molecule type" value="Genomic_DNA"/>
</dbReference>
<accession>A0A2M7TVF2</accession>
<dbReference type="AlphaFoldDB" id="A0A2M7TVF2"/>
<proteinExistence type="predicted"/>
<reference evidence="2" key="1">
    <citation type="submission" date="2017-09" db="EMBL/GenBank/DDBJ databases">
        <title>Depth-based differentiation of microbial function through sediment-hosted aquifers and enrichment of novel symbionts in the deep terrestrial subsurface.</title>
        <authorList>
            <person name="Probst A.J."/>
            <person name="Ladd B."/>
            <person name="Jarett J.K."/>
            <person name="Geller-Mcgrath D.E."/>
            <person name="Sieber C.M.K."/>
            <person name="Emerson J.B."/>
            <person name="Anantharaman K."/>
            <person name="Thomas B.C."/>
            <person name="Malmstrom R."/>
            <person name="Stieglmeier M."/>
            <person name="Klingl A."/>
            <person name="Woyke T."/>
            <person name="Ryan C.M."/>
            <person name="Banfield J.F."/>
        </authorList>
    </citation>
    <scope>NUCLEOTIDE SEQUENCE [LARGE SCALE GENOMIC DNA]</scope>
</reference>
<evidence type="ECO:0000313" key="1">
    <source>
        <dbReference type="EMBL" id="PIZ61800.1"/>
    </source>
</evidence>
<dbReference type="Proteomes" id="UP000228503">
    <property type="component" value="Unassembled WGS sequence"/>
</dbReference>
<evidence type="ECO:0000313" key="2">
    <source>
        <dbReference type="Proteomes" id="UP000228503"/>
    </source>
</evidence>
<organism evidence="1 2">
    <name type="scientific">Candidatus Roizmanbacteria bacterium CG_4_10_14_0_2_um_filter_39_13</name>
    <dbReference type="NCBI Taxonomy" id="1974825"/>
    <lineage>
        <taxon>Bacteria</taxon>
        <taxon>Candidatus Roizmaniibacteriota</taxon>
    </lineage>
</organism>
<name>A0A2M7TVF2_9BACT</name>
<protein>
    <submittedName>
        <fullName evidence="1">Uncharacterized protein</fullName>
    </submittedName>
</protein>
<dbReference type="Gene3D" id="3.40.50.450">
    <property type="match status" value="1"/>
</dbReference>
<comment type="caution">
    <text evidence="1">The sequence shown here is derived from an EMBL/GenBank/DDBJ whole genome shotgun (WGS) entry which is preliminary data.</text>
</comment>
<gene>
    <name evidence="1" type="ORF">COY16_05955</name>
</gene>
<sequence length="172" mass="19994">MYIVYLSATEDNKINKPILSVINKQKHTAINRAFSDQTKNKANHIAHTTKEIKKADGIIFECSETNFDLGRLLTLALLQHKSVLLLQMKGKEQDMDLGESRLVTKKTYIPNDEKNIEKHLESFVKIIEKHRLSYRFNLMLSRDINTYLIDQSQLKSISKADYIRTLILQDMK</sequence>